<dbReference type="PANTHER" id="PTHR21060:SF21">
    <property type="entry name" value="ACETATE KINASE"/>
    <property type="match status" value="1"/>
</dbReference>
<evidence type="ECO:0000256" key="2">
    <source>
        <dbReference type="ARBA" id="ARBA00022490"/>
    </source>
</evidence>
<comment type="cofactor">
    <cofactor evidence="9">
        <name>Mg(2+)</name>
        <dbReference type="ChEBI" id="CHEBI:18420"/>
    </cofactor>
    <cofactor evidence="9">
        <name>Mn(2+)</name>
        <dbReference type="ChEBI" id="CHEBI:29035"/>
    </cofactor>
    <text evidence="9">Mg(2+). Can also accept Mn(2+).</text>
</comment>
<comment type="pathway">
    <text evidence="9">Metabolic intermediate biosynthesis; acetyl-CoA biosynthesis; acetyl-CoA from acetate: step 1/2.</text>
</comment>
<evidence type="ECO:0000256" key="7">
    <source>
        <dbReference type="ARBA" id="ARBA00022840"/>
    </source>
</evidence>
<dbReference type="PRINTS" id="PR00471">
    <property type="entry name" value="ACETATEKNASE"/>
</dbReference>
<dbReference type="HAMAP" id="MF_00020">
    <property type="entry name" value="Acetate_kinase"/>
    <property type="match status" value="1"/>
</dbReference>
<evidence type="ECO:0000256" key="6">
    <source>
        <dbReference type="ARBA" id="ARBA00022777"/>
    </source>
</evidence>
<feature type="binding site" evidence="9">
    <location>
        <position position="345"/>
    </location>
    <ligand>
        <name>Mg(2+)</name>
        <dbReference type="ChEBI" id="CHEBI:18420"/>
    </ligand>
</feature>
<dbReference type="EC" id="2.7.2.1" evidence="9"/>
<keyword evidence="4 9" id="KW-0479">Metal-binding</keyword>
<evidence type="ECO:0000313" key="11">
    <source>
        <dbReference type="EMBL" id="MBF5059698.1"/>
    </source>
</evidence>
<keyword evidence="12" id="KW-1185">Reference proteome</keyword>
<evidence type="ECO:0000256" key="10">
    <source>
        <dbReference type="RuleBase" id="RU003835"/>
    </source>
</evidence>
<sequence>MDTVFVLNCGSSSIKFQLIEPESGKVHLKGLAENLGTDRATLKWGDQSQSLEKPDYGFALDEILKLLGDQKIIAIGHRVVHGGEDFSASVKIDKSVLDKILACNHLAPLHNPVNALGIKIMGEKFSDIPQVAVFDTAFHQTMPEQAYLYALPYALYEKHQVRRYGFHGTSHRYVVQEGAKKLGKPLEETAFVSCHLGNGCSVAAVLGGKSVDTSMGLTPLEGLVMGQRSGDLDPGAIPFLAEKLKVSVNEVTHILNKESGLLGLSGISEDMRLLLESSEPRAKLAINIFCYRLSKYIASYLIPLGKIDRVIFTGGIGENSARIRDHVMDLLSPLRLGSLVILTNEELMIARDAARIVKESP</sequence>
<protein>
    <recommendedName>
        <fullName evidence="9">Acetate kinase</fullName>
        <ecNumber evidence="9">2.7.2.1</ecNumber>
    </recommendedName>
    <alternativeName>
        <fullName evidence="9">Acetokinase</fullName>
    </alternativeName>
</protein>
<keyword evidence="7 9" id="KW-0067">ATP-binding</keyword>
<evidence type="ECO:0000256" key="9">
    <source>
        <dbReference type="HAMAP-Rule" id="MF_00020"/>
    </source>
</evidence>
<accession>A0ABS0AZY7</accession>
<dbReference type="InterPro" id="IPR004372">
    <property type="entry name" value="Ac/propionate_kinase"/>
</dbReference>
<dbReference type="Proteomes" id="UP001194714">
    <property type="component" value="Unassembled WGS sequence"/>
</dbReference>
<feature type="binding site" evidence="9">
    <location>
        <position position="8"/>
    </location>
    <ligand>
        <name>Mg(2+)</name>
        <dbReference type="ChEBI" id="CHEBI:18420"/>
    </ligand>
</feature>
<feature type="binding site" evidence="9">
    <location>
        <begin position="270"/>
        <end position="272"/>
    </location>
    <ligand>
        <name>ATP</name>
        <dbReference type="ChEBI" id="CHEBI:30616"/>
    </ligand>
</feature>
<comment type="subunit">
    <text evidence="9">Homodimer.</text>
</comment>
<feature type="binding site" evidence="9">
    <location>
        <begin position="195"/>
        <end position="199"/>
    </location>
    <ligand>
        <name>ATP</name>
        <dbReference type="ChEBI" id="CHEBI:30616"/>
    </ligand>
</feature>
<feature type="active site" description="Proton donor/acceptor" evidence="9">
    <location>
        <position position="135"/>
    </location>
</feature>
<comment type="caution">
    <text evidence="11">The sequence shown here is derived from an EMBL/GenBank/DDBJ whole genome shotgun (WGS) entry which is preliminary data.</text>
</comment>
<evidence type="ECO:0000256" key="8">
    <source>
        <dbReference type="ARBA" id="ARBA00022842"/>
    </source>
</evidence>
<dbReference type="InterPro" id="IPR023865">
    <property type="entry name" value="Aliphatic_acid_kinase_CS"/>
</dbReference>
<dbReference type="Gene3D" id="3.30.420.40">
    <property type="match status" value="2"/>
</dbReference>
<reference evidence="11 12" key="1">
    <citation type="submission" date="2020-01" db="EMBL/GenBank/DDBJ databases">
        <title>Draft genome sequence of Cand. Neptunochlamydia vexilliferae K9.</title>
        <authorList>
            <person name="Schulz F."/>
            <person name="Koestlbacher S."/>
            <person name="Wascher F."/>
            <person name="Pizzetti I."/>
            <person name="Horn M."/>
        </authorList>
    </citation>
    <scope>NUCLEOTIDE SEQUENCE [LARGE SCALE GENOMIC DNA]</scope>
    <source>
        <strain evidence="11 12">K9</strain>
    </source>
</reference>
<dbReference type="SUPFAM" id="SSF53067">
    <property type="entry name" value="Actin-like ATPase domain"/>
    <property type="match status" value="2"/>
</dbReference>
<comment type="subcellular location">
    <subcellularLocation>
        <location evidence="9">Cytoplasm</location>
    </subcellularLocation>
</comment>
<dbReference type="PANTHER" id="PTHR21060">
    <property type="entry name" value="ACETATE KINASE"/>
    <property type="match status" value="1"/>
</dbReference>
<dbReference type="InterPro" id="IPR000890">
    <property type="entry name" value="Aliphatic_acid_kin_short-chain"/>
</dbReference>
<keyword evidence="8 9" id="KW-0460">Magnesium</keyword>
<keyword evidence="3 9" id="KW-0808">Transferase</keyword>
<dbReference type="Pfam" id="PF00871">
    <property type="entry name" value="Acetate_kinase"/>
    <property type="match status" value="1"/>
</dbReference>
<name>A0ABS0AZY7_9BACT</name>
<gene>
    <name evidence="9" type="primary">ackA</name>
    <name evidence="11" type="ORF">NEPTK9_001214</name>
</gene>
<dbReference type="InterPro" id="IPR043129">
    <property type="entry name" value="ATPase_NBD"/>
</dbReference>
<dbReference type="NCBIfam" id="TIGR00016">
    <property type="entry name" value="ackA"/>
    <property type="match status" value="1"/>
</dbReference>
<feature type="binding site" evidence="9">
    <location>
        <begin position="315"/>
        <end position="319"/>
    </location>
    <ligand>
        <name>ATP</name>
        <dbReference type="ChEBI" id="CHEBI:30616"/>
    </ligand>
</feature>
<feature type="site" description="Transition state stabilizer" evidence="9">
    <location>
        <position position="228"/>
    </location>
</feature>
<dbReference type="PIRSF" id="PIRSF000722">
    <property type="entry name" value="Acetate_prop_kin"/>
    <property type="match status" value="1"/>
</dbReference>
<comment type="similarity">
    <text evidence="1 9 10">Belongs to the acetokinase family.</text>
</comment>
<keyword evidence="6 9" id="KW-0418">Kinase</keyword>
<evidence type="ECO:0000256" key="5">
    <source>
        <dbReference type="ARBA" id="ARBA00022741"/>
    </source>
</evidence>
<dbReference type="GO" id="GO:0008776">
    <property type="term" value="F:acetate kinase activity"/>
    <property type="evidence" value="ECO:0007669"/>
    <property type="project" value="UniProtKB-EC"/>
</dbReference>
<dbReference type="EMBL" id="JAAEJV010000035">
    <property type="protein sequence ID" value="MBF5059698.1"/>
    <property type="molecule type" value="Genomic_DNA"/>
</dbReference>
<dbReference type="CDD" id="cd24010">
    <property type="entry name" value="ASKHA_NBD_AcK_PK"/>
    <property type="match status" value="1"/>
</dbReference>
<evidence type="ECO:0000256" key="3">
    <source>
        <dbReference type="ARBA" id="ARBA00022679"/>
    </source>
</evidence>
<keyword evidence="2 9" id="KW-0963">Cytoplasm</keyword>
<evidence type="ECO:0000256" key="4">
    <source>
        <dbReference type="ARBA" id="ARBA00022723"/>
    </source>
</evidence>
<comment type="function">
    <text evidence="9">Catalyzes the formation of acetyl phosphate from acetate and ATP. Can also catalyze the reverse reaction.</text>
</comment>
<comment type="catalytic activity">
    <reaction evidence="9">
        <text>acetate + ATP = acetyl phosphate + ADP</text>
        <dbReference type="Rhea" id="RHEA:11352"/>
        <dbReference type="ChEBI" id="CHEBI:22191"/>
        <dbReference type="ChEBI" id="CHEBI:30089"/>
        <dbReference type="ChEBI" id="CHEBI:30616"/>
        <dbReference type="ChEBI" id="CHEBI:456216"/>
        <dbReference type="EC" id="2.7.2.1"/>
    </reaction>
</comment>
<keyword evidence="5 9" id="KW-0547">Nucleotide-binding</keyword>
<feature type="binding site" evidence="9">
    <location>
        <position position="78"/>
    </location>
    <ligand>
        <name>substrate</name>
    </ligand>
</feature>
<dbReference type="PROSITE" id="PS01076">
    <property type="entry name" value="ACETATE_KINASE_2"/>
    <property type="match status" value="1"/>
</dbReference>
<feature type="binding site" evidence="9">
    <location>
        <position position="15"/>
    </location>
    <ligand>
        <name>ATP</name>
        <dbReference type="ChEBI" id="CHEBI:30616"/>
    </ligand>
</feature>
<evidence type="ECO:0000313" key="12">
    <source>
        <dbReference type="Proteomes" id="UP001194714"/>
    </source>
</evidence>
<organism evidence="11 12">
    <name type="scientific">Candidatus Neptunichlamydia vexilliferae</name>
    <dbReference type="NCBI Taxonomy" id="1651774"/>
    <lineage>
        <taxon>Bacteria</taxon>
        <taxon>Pseudomonadati</taxon>
        <taxon>Chlamydiota</taxon>
        <taxon>Chlamydiia</taxon>
        <taxon>Parachlamydiales</taxon>
        <taxon>Simkaniaceae</taxon>
        <taxon>Candidatus Neptunichlamydia</taxon>
    </lineage>
</organism>
<dbReference type="RefSeq" id="WP_194848005.1">
    <property type="nucleotide sequence ID" value="NZ_JAAEJV010000035.1"/>
</dbReference>
<evidence type="ECO:0000256" key="1">
    <source>
        <dbReference type="ARBA" id="ARBA00008748"/>
    </source>
</evidence>
<proteinExistence type="inferred from homology"/>
<feature type="site" description="Transition state stabilizer" evidence="9">
    <location>
        <position position="167"/>
    </location>
</feature>